<protein>
    <submittedName>
        <fullName evidence="8">Uncharacterized protein</fullName>
    </submittedName>
</protein>
<feature type="domain" description="Mon2/Sec7/BIG1-like HUS" evidence="5">
    <location>
        <begin position="228"/>
        <end position="381"/>
    </location>
</feature>
<dbReference type="GO" id="GO:0015031">
    <property type="term" value="P:protein transport"/>
    <property type="evidence" value="ECO:0007669"/>
    <property type="project" value="UniProtKB-KW"/>
</dbReference>
<dbReference type="PANTHER" id="PTHR34199">
    <property type="entry name" value="NUMOD3 MOTIF FAMILY PROTEIN, EXPRESSED"/>
    <property type="match status" value="1"/>
</dbReference>
<accession>D8S3D5</accession>
<dbReference type="Pfam" id="PF09324">
    <property type="entry name" value="Sec7-like_HDS"/>
    <property type="match status" value="1"/>
</dbReference>
<evidence type="ECO:0000313" key="9">
    <source>
        <dbReference type="Proteomes" id="UP000001514"/>
    </source>
</evidence>
<dbReference type="Gramene" id="EFJ21244">
    <property type="protein sequence ID" value="EFJ21244"/>
    <property type="gene ID" value="SELMODRAFT_443671"/>
</dbReference>
<dbReference type="OMA" id="AWRLCLN"/>
<feature type="domain" description="Mon2/Sec7/BIG1-like dimerisation and cyclophilin-binding" evidence="7">
    <location>
        <begin position="3"/>
        <end position="171"/>
    </location>
</feature>
<dbReference type="Pfam" id="PF16213">
    <property type="entry name" value="DCB"/>
    <property type="match status" value="1"/>
</dbReference>
<dbReference type="Pfam" id="PF16206">
    <property type="entry name" value="Mon2_C"/>
    <property type="match status" value="2"/>
</dbReference>
<keyword evidence="9" id="KW-1185">Reference proteome</keyword>
<feature type="domain" description="Mon2/Sec7/BIG1-like HDS" evidence="4">
    <location>
        <begin position="802"/>
        <end position="877"/>
    </location>
</feature>
<dbReference type="PANTHER" id="PTHR34199:SF4">
    <property type="entry name" value="ARM REPEAT SUPERFAMILY PROTEIN"/>
    <property type="match status" value="1"/>
</dbReference>
<evidence type="ECO:0000256" key="2">
    <source>
        <dbReference type="ARBA" id="ARBA00022927"/>
    </source>
</evidence>
<sequence length="1688" mass="184916">MALAAALEADLRALSAEARRKYPAVKDAAEHAILKLRTVTDPSQIARNDDVLRLYMLACDTRNVKLSILGLSCLQKLLAHDAVPPLAFPQILETLQEHCEINDEILQLKTLQTILTILQSKLHPGDENSMSILLGLCLGLLGKSRNPDSVQSTAAATLRQAIALIFERVVYAEDLPAQKGTSSRRPSRSNSVSGDVSRSMMTAKTEETAPGSSSDSRVFMTQEGRLGLKLFEDLTSLAAGGQAKWLSFHSLQRTFAFDMLDYVLSNYISLFKNIRPYQEVLRNQVCSLLATSLRTTTGAEGEPQFRRIILRAVANVIRLYSSIVLAECEVFVSFLVKSTDASLPSWHRIMVLEILRGFCIEARILCFLFETFDMQPENSNVVGAMVKALSRIVISMQAHDNEESWAAVSGMFNSKAKGVEWSLDNDVSGAAIAIVSEAHAITLAVEGLLGVVFTVATLTDEASESGEVASPRCENPNSSVIVIRGGPYATLCIAMVNALWRTLLEALSLVLSRCQGEALVLEILKAYQAFTQACGVLRIVEPRDAFLSSLCKFTIAQPVELEKATSGGHLIPLIPLTPAALKRSEPPAEPRESVVLTPKNVQALRTLFNVAHRLDNVLDSSWILVLETLAALDRVIHSPHATTQEISTVVPRITRDQGSQSSDFNILSTLDAQLFESSGIMSTPAVRSLLAGLMEVSSNGVQGLTTGLGLAGTSSGPRTPGAQGQQTGSKMFAVERMITVLMNNVHRAHVFWEELTDHFIKLAEHESSQVRTVSLDALDRSICAVLACDQVRQDAADDPSTLRKDAFECAVILPIKTLFDNCQKDEVQSSSLKILLHLLERHGEKLHHSWPDILDLLRSVANTCDKELVPLGFQSLQVILNDCLMSIPSTAMDMCVDVAAAYGAQKTDINISLTSVGLLWATSDFFARGVNHEIQETEDRNVGSTTSGRKDLDCDTLLLAVLGVIQKLGTDDRPEVRNSAIRTIFQSVSSHGHRFSGDLWDNCLWILIFPLVETVRHLAANSSKEESVGKELGMHGGKPVHMLVHHSRNTAQKQWDESLVLVLNGLGRLLKPFLHLFQTLDQFGEAWTTILLFGQESIVNGSKEVALAAISTLQTIVVAYASKGSVGMDYFKTAFNTYEKIVYSVCDSSSKVMAKAKQELLQSLAEVYVQGYKMFDQSTYLRLLALIDLLSRNPVNSSDGSAAGRGGIPQVQRTSLEVLPTIKPLDATLAPMWPSYFQQLVSYLPGGEQCEHCKLGEEIYTKQQTLESALSKLPSSKCSTTNGQQENISQGFSEKVADILVDLYKLMPSDSKELVLPDIIAGLGRCMAMRRDFPDAGIWRTAVKAYNRILHDEFRPEASGKDRISTVRAHVWKELIETYENFLVGTCGRAVVLPSGEPAAEALKADESLEACMLDVLSEKVFACCEDAPEDVISRFIDLIDRCAARTCALSLESAALLPHNCGRFSLLCLQKLFHICSCGDEGLVNPSRIAVSRMALPVLMGRCNVIIRQFSFDEKLNEGALLPSVRKEEMYCVLEELSRLVLHPLTATTLKPSRNQLAGTTQKRKLSTIRDSLSVSNGSEQGASERAHLLLLYSPLCDLHLILGRNHFRDDKIRESLQVLLRLVGPCSGHSLRVENAGSSKVCPLFCNLDLKVVCGNKELDGACYNCCNLPDGCRFVNPNGTTAACL</sequence>
<name>D8S3D5_SELML</name>
<dbReference type="STRING" id="88036.D8S3D5"/>
<dbReference type="EMBL" id="GL377600">
    <property type="protein sequence ID" value="EFJ21244.1"/>
    <property type="molecule type" value="Genomic_DNA"/>
</dbReference>
<evidence type="ECO:0000256" key="1">
    <source>
        <dbReference type="ARBA" id="ARBA00022448"/>
    </source>
</evidence>
<evidence type="ECO:0000313" key="8">
    <source>
        <dbReference type="EMBL" id="EFJ21244.1"/>
    </source>
</evidence>
<evidence type="ECO:0000259" key="7">
    <source>
        <dbReference type="Pfam" id="PF16213"/>
    </source>
</evidence>
<dbReference type="Proteomes" id="UP000001514">
    <property type="component" value="Unassembled WGS sequence"/>
</dbReference>
<dbReference type="Pfam" id="PF12783">
    <property type="entry name" value="Sec7-like_HUS"/>
    <property type="match status" value="1"/>
</dbReference>
<dbReference type="InterPro" id="IPR032691">
    <property type="entry name" value="Mon2/Sec7/BIG1-like_HUS"/>
</dbReference>
<keyword evidence="1" id="KW-0813">Transport</keyword>
<dbReference type="SUPFAM" id="SSF48371">
    <property type="entry name" value="ARM repeat"/>
    <property type="match status" value="2"/>
</dbReference>
<dbReference type="FunCoup" id="D8S3D5">
    <property type="interactions" value="4274"/>
</dbReference>
<dbReference type="KEGG" id="smo:SELMODRAFT_443671"/>
<keyword evidence="2" id="KW-0653">Protein transport</keyword>
<dbReference type="eggNOG" id="KOG1848">
    <property type="taxonomic scope" value="Eukaryota"/>
</dbReference>
<gene>
    <name evidence="8" type="ORF">SELMODRAFT_443671</name>
</gene>
<organism evidence="9">
    <name type="scientific">Selaginella moellendorffii</name>
    <name type="common">Spikemoss</name>
    <dbReference type="NCBI Taxonomy" id="88036"/>
    <lineage>
        <taxon>Eukaryota</taxon>
        <taxon>Viridiplantae</taxon>
        <taxon>Streptophyta</taxon>
        <taxon>Embryophyta</taxon>
        <taxon>Tracheophyta</taxon>
        <taxon>Lycopodiopsida</taxon>
        <taxon>Selaginellales</taxon>
        <taxon>Selaginellaceae</taxon>
        <taxon>Selaginella</taxon>
    </lineage>
</organism>
<dbReference type="HOGENOM" id="CLU_001169_2_0_1"/>
<feature type="domain" description="Mon2 C-terminal" evidence="6">
    <location>
        <begin position="1263"/>
        <end position="1543"/>
    </location>
</feature>
<evidence type="ECO:0000256" key="3">
    <source>
        <dbReference type="SAM" id="MobiDB-lite"/>
    </source>
</evidence>
<feature type="domain" description="Mon2 C-terminal" evidence="6">
    <location>
        <begin position="882"/>
        <end position="1119"/>
    </location>
</feature>
<dbReference type="InParanoid" id="D8S3D5"/>
<proteinExistence type="predicted"/>
<feature type="region of interest" description="Disordered" evidence="3">
    <location>
        <begin position="177"/>
        <end position="216"/>
    </location>
</feature>
<evidence type="ECO:0000259" key="4">
    <source>
        <dbReference type="Pfam" id="PF09324"/>
    </source>
</evidence>
<dbReference type="InterPro" id="IPR032629">
    <property type="entry name" value="DCB_dom"/>
</dbReference>
<evidence type="ECO:0000259" key="5">
    <source>
        <dbReference type="Pfam" id="PF12783"/>
    </source>
</evidence>
<dbReference type="InterPro" id="IPR016024">
    <property type="entry name" value="ARM-type_fold"/>
</dbReference>
<reference evidence="8 9" key="1">
    <citation type="journal article" date="2011" name="Science">
        <title>The Selaginella genome identifies genetic changes associated with the evolution of vascular plants.</title>
        <authorList>
            <person name="Banks J.A."/>
            <person name="Nishiyama T."/>
            <person name="Hasebe M."/>
            <person name="Bowman J.L."/>
            <person name="Gribskov M."/>
            <person name="dePamphilis C."/>
            <person name="Albert V.A."/>
            <person name="Aono N."/>
            <person name="Aoyama T."/>
            <person name="Ambrose B.A."/>
            <person name="Ashton N.W."/>
            <person name="Axtell M.J."/>
            <person name="Barker E."/>
            <person name="Barker M.S."/>
            <person name="Bennetzen J.L."/>
            <person name="Bonawitz N.D."/>
            <person name="Chapple C."/>
            <person name="Cheng C."/>
            <person name="Correa L.G."/>
            <person name="Dacre M."/>
            <person name="DeBarry J."/>
            <person name="Dreyer I."/>
            <person name="Elias M."/>
            <person name="Engstrom E.M."/>
            <person name="Estelle M."/>
            <person name="Feng L."/>
            <person name="Finet C."/>
            <person name="Floyd S.K."/>
            <person name="Frommer W.B."/>
            <person name="Fujita T."/>
            <person name="Gramzow L."/>
            <person name="Gutensohn M."/>
            <person name="Harholt J."/>
            <person name="Hattori M."/>
            <person name="Heyl A."/>
            <person name="Hirai T."/>
            <person name="Hiwatashi Y."/>
            <person name="Ishikawa M."/>
            <person name="Iwata M."/>
            <person name="Karol K.G."/>
            <person name="Koehler B."/>
            <person name="Kolukisaoglu U."/>
            <person name="Kubo M."/>
            <person name="Kurata T."/>
            <person name="Lalonde S."/>
            <person name="Li K."/>
            <person name="Li Y."/>
            <person name="Litt A."/>
            <person name="Lyons E."/>
            <person name="Manning G."/>
            <person name="Maruyama T."/>
            <person name="Michael T.P."/>
            <person name="Mikami K."/>
            <person name="Miyazaki S."/>
            <person name="Morinaga S."/>
            <person name="Murata T."/>
            <person name="Mueller-Roeber B."/>
            <person name="Nelson D.R."/>
            <person name="Obara M."/>
            <person name="Oguri Y."/>
            <person name="Olmstead R.G."/>
            <person name="Onodera N."/>
            <person name="Petersen B.L."/>
            <person name="Pils B."/>
            <person name="Prigge M."/>
            <person name="Rensing S.A."/>
            <person name="Riano-Pachon D.M."/>
            <person name="Roberts A.W."/>
            <person name="Sato Y."/>
            <person name="Scheller H.V."/>
            <person name="Schulz B."/>
            <person name="Schulz C."/>
            <person name="Shakirov E.V."/>
            <person name="Shibagaki N."/>
            <person name="Shinohara N."/>
            <person name="Shippen D.E."/>
            <person name="Soerensen I."/>
            <person name="Sotooka R."/>
            <person name="Sugimoto N."/>
            <person name="Sugita M."/>
            <person name="Sumikawa N."/>
            <person name="Tanurdzic M."/>
            <person name="Theissen G."/>
            <person name="Ulvskov P."/>
            <person name="Wakazuki S."/>
            <person name="Weng J.K."/>
            <person name="Willats W.W."/>
            <person name="Wipf D."/>
            <person name="Wolf P.G."/>
            <person name="Yang L."/>
            <person name="Zimmer A.D."/>
            <person name="Zhu Q."/>
            <person name="Mitros T."/>
            <person name="Hellsten U."/>
            <person name="Loque D."/>
            <person name="Otillar R."/>
            <person name="Salamov A."/>
            <person name="Schmutz J."/>
            <person name="Shapiro H."/>
            <person name="Lindquist E."/>
            <person name="Lucas S."/>
            <person name="Rokhsar D."/>
            <person name="Grigoriev I.V."/>
        </authorList>
    </citation>
    <scope>NUCLEOTIDE SEQUENCE [LARGE SCALE GENOMIC DNA]</scope>
</reference>
<dbReference type="InterPro" id="IPR015403">
    <property type="entry name" value="Mon2/Sec7/BIG1-like_HDS"/>
</dbReference>
<evidence type="ECO:0000259" key="6">
    <source>
        <dbReference type="Pfam" id="PF16206"/>
    </source>
</evidence>
<dbReference type="InterPro" id="IPR032817">
    <property type="entry name" value="Mon2_C"/>
</dbReference>